<dbReference type="EMBL" id="MCGR01000052">
    <property type="protein sequence ID" value="ORY72433.1"/>
    <property type="molecule type" value="Genomic_DNA"/>
</dbReference>
<organism evidence="3 4">
    <name type="scientific">Leucosporidium creatinivorum</name>
    <dbReference type="NCBI Taxonomy" id="106004"/>
    <lineage>
        <taxon>Eukaryota</taxon>
        <taxon>Fungi</taxon>
        <taxon>Dikarya</taxon>
        <taxon>Basidiomycota</taxon>
        <taxon>Pucciniomycotina</taxon>
        <taxon>Microbotryomycetes</taxon>
        <taxon>Leucosporidiales</taxon>
        <taxon>Leucosporidium</taxon>
    </lineage>
</organism>
<reference evidence="3 4" key="1">
    <citation type="submission" date="2016-07" db="EMBL/GenBank/DDBJ databases">
        <title>Pervasive Adenine N6-methylation of Active Genes in Fungi.</title>
        <authorList>
            <consortium name="DOE Joint Genome Institute"/>
            <person name="Mondo S.J."/>
            <person name="Dannebaum R.O."/>
            <person name="Kuo R.C."/>
            <person name="Labutti K."/>
            <person name="Haridas S."/>
            <person name="Kuo A."/>
            <person name="Salamov A."/>
            <person name="Ahrendt S.R."/>
            <person name="Lipzen A."/>
            <person name="Sullivan W."/>
            <person name="Andreopoulos W.B."/>
            <person name="Clum A."/>
            <person name="Lindquist E."/>
            <person name="Daum C."/>
            <person name="Ramamoorthy G.K."/>
            <person name="Gryganskyi A."/>
            <person name="Culley D."/>
            <person name="Magnuson J.K."/>
            <person name="James T.Y."/>
            <person name="O'Malley M.A."/>
            <person name="Stajich J.E."/>
            <person name="Spatafora J.W."/>
            <person name="Visel A."/>
            <person name="Grigoriev I.V."/>
        </authorList>
    </citation>
    <scope>NUCLEOTIDE SEQUENCE [LARGE SCALE GENOMIC DNA]</scope>
    <source>
        <strain evidence="3 4">62-1032</strain>
    </source>
</reference>
<evidence type="ECO:0000256" key="2">
    <source>
        <dbReference type="SAM" id="MobiDB-lite"/>
    </source>
</evidence>
<evidence type="ECO:0000313" key="4">
    <source>
        <dbReference type="Proteomes" id="UP000193467"/>
    </source>
</evidence>
<proteinExistence type="predicted"/>
<dbReference type="Proteomes" id="UP000193467">
    <property type="component" value="Unassembled WGS sequence"/>
</dbReference>
<dbReference type="InParanoid" id="A0A1Y2ELK6"/>
<feature type="region of interest" description="Disordered" evidence="2">
    <location>
        <begin position="280"/>
        <end position="356"/>
    </location>
</feature>
<evidence type="ECO:0000313" key="3">
    <source>
        <dbReference type="EMBL" id="ORY72433.1"/>
    </source>
</evidence>
<comment type="caution">
    <text evidence="3">The sequence shown here is derived from an EMBL/GenBank/DDBJ whole genome shotgun (WGS) entry which is preliminary data.</text>
</comment>
<protein>
    <submittedName>
        <fullName evidence="3">Uncharacterized protein</fullName>
    </submittedName>
</protein>
<feature type="compositionally biased region" description="Low complexity" evidence="2">
    <location>
        <begin position="51"/>
        <end position="74"/>
    </location>
</feature>
<feature type="compositionally biased region" description="Low complexity" evidence="2">
    <location>
        <begin position="386"/>
        <end position="419"/>
    </location>
</feature>
<feature type="compositionally biased region" description="Low complexity" evidence="2">
    <location>
        <begin position="310"/>
        <end position="323"/>
    </location>
</feature>
<sequence length="705" mass="75530">MYTPPLLGLCGMNPNGLPPKPNRLPAKASRLPPRPPNPSNSNGDHAPRPSPSSSQRRVASLPSSSTSQASGAYSRPANVEQINGAVNGPAYGRTTPQPPPSLARDPTSAAPFVPAAKLTLGPLAAKAISAVSGQTSPSKLPSRLPPSNDISRQSTRSPSRPSSSAASQPIPHNSNTTSSDQASEPKPPPPASSGTAERLLTRTLTRILNVLPAVQEQQQGPPSGVLGDLFPNDSVKGRAEAALREAELKKERERRDRSQAAVKACADDLMGVLMELVSDARGRDDAGEPRMAGAAERQATAPKQEQADESTSPSLSTGATSSSANEHRRRIAELESKVSSLQSQVEAHQASRDSLQAELEGLAEQVKADVSATFESRIAALEARGTPSTSTSITSSSSPQFSKSPSPHPPTHASHPTQSLFLTQTAFESYAVDMKSSMEEIESKGKTLAARVGVDWSASESVLGKRKLVDETESSSEDVSAEEIADKKESLLERLSELRRAGAEVVHRVESLEMTSQQEKARVGLNEVRVEQLEKRIEQEKVLVKPEDVQMEKGSQLGSQQPSYSALGLPQQDSRSTAPAAPRSSTSSEAEAFVMLSEADSALQASIEVLEKELWSVEQTAEETLRQVKKELEERDERLEQAIDEGYERLRVLTTYFGTNNRIQSLDQILEAWPALRIVVRDWKAANRPAPAVDRGRGGAAAPAM</sequence>
<feature type="region of interest" description="Disordered" evidence="2">
    <location>
        <begin position="212"/>
        <end position="233"/>
    </location>
</feature>
<dbReference type="Gene3D" id="1.20.5.340">
    <property type="match status" value="1"/>
</dbReference>
<feature type="compositionally biased region" description="Polar residues" evidence="2">
    <location>
        <begin position="337"/>
        <end position="346"/>
    </location>
</feature>
<feature type="coiled-coil region" evidence="1">
    <location>
        <begin position="607"/>
        <end position="649"/>
    </location>
</feature>
<evidence type="ECO:0000256" key="1">
    <source>
        <dbReference type="SAM" id="Coils"/>
    </source>
</evidence>
<accession>A0A1Y2ELK6</accession>
<feature type="compositionally biased region" description="Low complexity" evidence="2">
    <location>
        <begin position="574"/>
        <end position="586"/>
    </location>
</feature>
<dbReference type="AlphaFoldDB" id="A0A1Y2ELK6"/>
<feature type="region of interest" description="Disordered" evidence="2">
    <location>
        <begin position="547"/>
        <end position="586"/>
    </location>
</feature>
<gene>
    <name evidence="3" type="ORF">BCR35DRAFT_307721</name>
</gene>
<feature type="compositionally biased region" description="Polar residues" evidence="2">
    <location>
        <begin position="170"/>
        <end position="182"/>
    </location>
</feature>
<feature type="coiled-coil region" evidence="1">
    <location>
        <begin position="236"/>
        <end position="263"/>
    </location>
</feature>
<feature type="region of interest" description="Disordered" evidence="2">
    <location>
        <begin position="381"/>
        <end position="419"/>
    </location>
</feature>
<feature type="region of interest" description="Disordered" evidence="2">
    <location>
        <begin position="130"/>
        <end position="200"/>
    </location>
</feature>
<feature type="compositionally biased region" description="Low complexity" evidence="2">
    <location>
        <begin position="136"/>
        <end position="169"/>
    </location>
</feature>
<name>A0A1Y2ELK6_9BASI</name>
<keyword evidence="4" id="KW-1185">Reference proteome</keyword>
<keyword evidence="1" id="KW-0175">Coiled coil</keyword>
<feature type="region of interest" description="Disordered" evidence="2">
    <location>
        <begin position="1"/>
        <end position="109"/>
    </location>
</feature>